<proteinExistence type="predicted"/>
<accession>A0ACB5TY10</accession>
<evidence type="ECO:0000313" key="1">
    <source>
        <dbReference type="EMBL" id="GME97775.1"/>
    </source>
</evidence>
<organism evidence="1 2">
    <name type="scientific">Ambrosiozyma monospora</name>
    <name type="common">Yeast</name>
    <name type="synonym">Endomycopsis monosporus</name>
    <dbReference type="NCBI Taxonomy" id="43982"/>
    <lineage>
        <taxon>Eukaryota</taxon>
        <taxon>Fungi</taxon>
        <taxon>Dikarya</taxon>
        <taxon>Ascomycota</taxon>
        <taxon>Saccharomycotina</taxon>
        <taxon>Pichiomycetes</taxon>
        <taxon>Pichiales</taxon>
        <taxon>Pichiaceae</taxon>
        <taxon>Ambrosiozyma</taxon>
    </lineage>
</organism>
<name>A0ACB5TY10_AMBMO</name>
<sequence>MNLHRFEIDVDLESGNTCYKGQSGGKSVLLQVLGDDSINDFKKLVEVGSNIVLESGAAGNFAEVSSNEIS</sequence>
<gene>
    <name evidence="1" type="ORF">Amon02_001032300</name>
</gene>
<comment type="caution">
    <text evidence="1">The sequence shown here is derived from an EMBL/GenBank/DDBJ whole genome shotgun (WGS) entry which is preliminary data.</text>
</comment>
<dbReference type="EMBL" id="BSXS01010242">
    <property type="protein sequence ID" value="GME97775.1"/>
    <property type="molecule type" value="Genomic_DNA"/>
</dbReference>
<protein>
    <submittedName>
        <fullName evidence="1">Unnamed protein product</fullName>
    </submittedName>
</protein>
<evidence type="ECO:0000313" key="2">
    <source>
        <dbReference type="Proteomes" id="UP001165064"/>
    </source>
</evidence>
<keyword evidence="2" id="KW-1185">Reference proteome</keyword>
<reference evidence="1" key="1">
    <citation type="submission" date="2023-04" db="EMBL/GenBank/DDBJ databases">
        <title>Ambrosiozyma monospora NBRC 10751.</title>
        <authorList>
            <person name="Ichikawa N."/>
            <person name="Sato H."/>
            <person name="Tonouchi N."/>
        </authorList>
    </citation>
    <scope>NUCLEOTIDE SEQUENCE</scope>
    <source>
        <strain evidence="1">NBRC 10751</strain>
    </source>
</reference>
<dbReference type="Proteomes" id="UP001165064">
    <property type="component" value="Unassembled WGS sequence"/>
</dbReference>